<reference evidence="2" key="1">
    <citation type="submission" date="2022-08" db="EMBL/GenBank/DDBJ databases">
        <authorList>
            <person name="Gutierrez-Valencia J."/>
        </authorList>
    </citation>
    <scope>NUCLEOTIDE SEQUENCE</scope>
</reference>
<feature type="non-terminal residue" evidence="2">
    <location>
        <position position="1"/>
    </location>
</feature>
<sequence>GRRYIQPTILSRARTGGSNRLVRPTQPSVKGCLERSPVGTNNNPLQGYHQCAPIPPSYLAISQKGTVRLD</sequence>
<evidence type="ECO:0000256" key="1">
    <source>
        <dbReference type="SAM" id="MobiDB-lite"/>
    </source>
</evidence>
<protein>
    <submittedName>
        <fullName evidence="2">Uncharacterized protein</fullName>
    </submittedName>
</protein>
<accession>A0AAV0IW71</accession>
<dbReference type="AlphaFoldDB" id="A0AAV0IW71"/>
<keyword evidence="3" id="KW-1185">Reference proteome</keyword>
<dbReference type="Proteomes" id="UP001154282">
    <property type="component" value="Unassembled WGS sequence"/>
</dbReference>
<dbReference type="EMBL" id="CAMGYJ010000004">
    <property type="protein sequence ID" value="CAI0401020.1"/>
    <property type="molecule type" value="Genomic_DNA"/>
</dbReference>
<evidence type="ECO:0000313" key="3">
    <source>
        <dbReference type="Proteomes" id="UP001154282"/>
    </source>
</evidence>
<feature type="non-terminal residue" evidence="2">
    <location>
        <position position="70"/>
    </location>
</feature>
<organism evidence="2 3">
    <name type="scientific">Linum tenue</name>
    <dbReference type="NCBI Taxonomy" id="586396"/>
    <lineage>
        <taxon>Eukaryota</taxon>
        <taxon>Viridiplantae</taxon>
        <taxon>Streptophyta</taxon>
        <taxon>Embryophyta</taxon>
        <taxon>Tracheophyta</taxon>
        <taxon>Spermatophyta</taxon>
        <taxon>Magnoliopsida</taxon>
        <taxon>eudicotyledons</taxon>
        <taxon>Gunneridae</taxon>
        <taxon>Pentapetalae</taxon>
        <taxon>rosids</taxon>
        <taxon>fabids</taxon>
        <taxon>Malpighiales</taxon>
        <taxon>Linaceae</taxon>
        <taxon>Linum</taxon>
    </lineage>
</organism>
<comment type="caution">
    <text evidence="2">The sequence shown here is derived from an EMBL/GenBank/DDBJ whole genome shotgun (WGS) entry which is preliminary data.</text>
</comment>
<feature type="region of interest" description="Disordered" evidence="1">
    <location>
        <begin position="16"/>
        <end position="38"/>
    </location>
</feature>
<name>A0AAV0IW71_9ROSI</name>
<gene>
    <name evidence="2" type="ORF">LITE_LOCUS11014</name>
</gene>
<evidence type="ECO:0000313" key="2">
    <source>
        <dbReference type="EMBL" id="CAI0401020.1"/>
    </source>
</evidence>
<proteinExistence type="predicted"/>